<keyword evidence="1" id="KW-0808">Transferase</keyword>
<dbReference type="GO" id="GO:0008168">
    <property type="term" value="F:methyltransferase activity"/>
    <property type="evidence" value="ECO:0007669"/>
    <property type="project" value="UniProtKB-KW"/>
</dbReference>
<dbReference type="OrthoDB" id="7583028at2"/>
<reference evidence="1 2" key="1">
    <citation type="submission" date="2019-12" db="EMBL/GenBank/DDBJ databases">
        <title>Genomic-based taxomic classification of the family Erythrobacteraceae.</title>
        <authorList>
            <person name="Xu L."/>
        </authorList>
    </citation>
    <scope>NUCLEOTIDE SEQUENCE [LARGE SCALE GENOMIC DNA]</scope>
    <source>
        <strain evidence="1 2">MCCC 1A09965</strain>
    </source>
</reference>
<dbReference type="Pfam" id="PF13489">
    <property type="entry name" value="Methyltransf_23"/>
    <property type="match status" value="1"/>
</dbReference>
<dbReference type="AlphaFoldDB" id="A0A844YAQ7"/>
<protein>
    <submittedName>
        <fullName evidence="1">Methyltransferase domain-containing protein</fullName>
    </submittedName>
</protein>
<organism evidence="1 2">
    <name type="scientific">Qipengyuania oceanensis</name>
    <dbReference type="NCBI Taxonomy" id="1463597"/>
    <lineage>
        <taxon>Bacteria</taxon>
        <taxon>Pseudomonadati</taxon>
        <taxon>Pseudomonadota</taxon>
        <taxon>Alphaproteobacteria</taxon>
        <taxon>Sphingomonadales</taxon>
        <taxon>Erythrobacteraceae</taxon>
        <taxon>Qipengyuania</taxon>
    </lineage>
</organism>
<gene>
    <name evidence="1" type="ORF">GRI48_03285</name>
</gene>
<dbReference type="PANTHER" id="PTHR43861">
    <property type="entry name" value="TRANS-ACONITATE 2-METHYLTRANSFERASE-RELATED"/>
    <property type="match status" value="1"/>
</dbReference>
<name>A0A844YAQ7_9SPHN</name>
<dbReference type="EMBL" id="WTYN01000001">
    <property type="protein sequence ID" value="MXO62026.1"/>
    <property type="molecule type" value="Genomic_DNA"/>
</dbReference>
<dbReference type="CDD" id="cd02440">
    <property type="entry name" value="AdoMet_MTases"/>
    <property type="match status" value="1"/>
</dbReference>
<keyword evidence="1" id="KW-0489">Methyltransferase</keyword>
<dbReference type="InterPro" id="IPR029063">
    <property type="entry name" value="SAM-dependent_MTases_sf"/>
</dbReference>
<accession>A0A844YAQ7</accession>
<comment type="caution">
    <text evidence="1">The sequence shown here is derived from an EMBL/GenBank/DDBJ whole genome shotgun (WGS) entry which is preliminary data.</text>
</comment>
<dbReference type="RefSeq" id="WP_160671355.1">
    <property type="nucleotide sequence ID" value="NZ_WTYN01000001.1"/>
</dbReference>
<evidence type="ECO:0000313" key="1">
    <source>
        <dbReference type="EMBL" id="MXO62026.1"/>
    </source>
</evidence>
<dbReference type="Gene3D" id="3.40.50.150">
    <property type="entry name" value="Vaccinia Virus protein VP39"/>
    <property type="match status" value="1"/>
</dbReference>
<proteinExistence type="predicted"/>
<keyword evidence="2" id="KW-1185">Reference proteome</keyword>
<dbReference type="SUPFAM" id="SSF53335">
    <property type="entry name" value="S-adenosyl-L-methionine-dependent methyltransferases"/>
    <property type="match status" value="1"/>
</dbReference>
<sequence>MKREDLAAASAYTVGLPQQPVEPIDFDDPKTAYVTRRCEGKRVLDLGCVMHDPSEYASRYFLHRAITEVAHETVGLDLHADGVAALNTLGFDVVVGDAERFAFDRQFDVIVAGDLIEHLGNVEGFLTSARAALAPGGMLIVQTPNPWYWRNVAKAALLPEVPNNPEHTCWFDPRTLRQLAARHGFAVRAVEFASRSLRDRIMPLPRGLRHTSWSAELVVQ</sequence>
<dbReference type="Proteomes" id="UP000445582">
    <property type="component" value="Unassembled WGS sequence"/>
</dbReference>
<evidence type="ECO:0000313" key="2">
    <source>
        <dbReference type="Proteomes" id="UP000445582"/>
    </source>
</evidence>
<dbReference type="GO" id="GO:0032259">
    <property type="term" value="P:methylation"/>
    <property type="evidence" value="ECO:0007669"/>
    <property type="project" value="UniProtKB-KW"/>
</dbReference>